<organism evidence="2 3">
    <name type="scientific">Mucuna pruriens</name>
    <name type="common">Velvet bean</name>
    <name type="synonym">Dolichos pruriens</name>
    <dbReference type="NCBI Taxonomy" id="157652"/>
    <lineage>
        <taxon>Eukaryota</taxon>
        <taxon>Viridiplantae</taxon>
        <taxon>Streptophyta</taxon>
        <taxon>Embryophyta</taxon>
        <taxon>Tracheophyta</taxon>
        <taxon>Spermatophyta</taxon>
        <taxon>Magnoliopsida</taxon>
        <taxon>eudicotyledons</taxon>
        <taxon>Gunneridae</taxon>
        <taxon>Pentapetalae</taxon>
        <taxon>rosids</taxon>
        <taxon>fabids</taxon>
        <taxon>Fabales</taxon>
        <taxon>Fabaceae</taxon>
        <taxon>Papilionoideae</taxon>
        <taxon>50 kb inversion clade</taxon>
        <taxon>NPAAA clade</taxon>
        <taxon>indigoferoid/millettioid clade</taxon>
        <taxon>Phaseoleae</taxon>
        <taxon>Mucuna</taxon>
    </lineage>
</organism>
<comment type="caution">
    <text evidence="2">The sequence shown here is derived from an EMBL/GenBank/DDBJ whole genome shotgun (WGS) entry which is preliminary data.</text>
</comment>
<dbReference type="Proteomes" id="UP000257109">
    <property type="component" value="Unassembled WGS sequence"/>
</dbReference>
<dbReference type="PANTHER" id="PTHR35046:SF9">
    <property type="entry name" value="RNA-DIRECTED DNA POLYMERASE"/>
    <property type="match status" value="1"/>
</dbReference>
<feature type="compositionally biased region" description="Basic and acidic residues" evidence="1">
    <location>
        <begin position="113"/>
        <end position="141"/>
    </location>
</feature>
<evidence type="ECO:0000313" key="3">
    <source>
        <dbReference type="Proteomes" id="UP000257109"/>
    </source>
</evidence>
<reference evidence="2" key="1">
    <citation type="submission" date="2018-05" db="EMBL/GenBank/DDBJ databases">
        <title>Draft genome of Mucuna pruriens seed.</title>
        <authorList>
            <person name="Nnadi N.E."/>
            <person name="Vos R."/>
            <person name="Hasami M.H."/>
            <person name="Devisetty U.K."/>
            <person name="Aguiy J.C."/>
        </authorList>
    </citation>
    <scope>NUCLEOTIDE SEQUENCE [LARGE SCALE GENOMIC DNA]</scope>
    <source>
        <strain evidence="2">JCA_2017</strain>
    </source>
</reference>
<keyword evidence="3" id="KW-1185">Reference proteome</keyword>
<dbReference type="EMBL" id="QJKJ01000554">
    <property type="protein sequence ID" value="RDY11917.1"/>
    <property type="molecule type" value="Genomic_DNA"/>
</dbReference>
<gene>
    <name evidence="2" type="ORF">CR513_03353</name>
</gene>
<dbReference type="OrthoDB" id="1747743at2759"/>
<proteinExistence type="predicted"/>
<evidence type="ECO:0000313" key="2">
    <source>
        <dbReference type="EMBL" id="RDY11917.1"/>
    </source>
</evidence>
<name>A0A371IA49_MUCPR</name>
<accession>A0A371IA49</accession>
<feature type="region of interest" description="Disordered" evidence="1">
    <location>
        <begin position="100"/>
        <end position="141"/>
    </location>
</feature>
<dbReference type="PANTHER" id="PTHR35046">
    <property type="entry name" value="ZINC KNUCKLE (CCHC-TYPE) FAMILY PROTEIN"/>
    <property type="match status" value="1"/>
</dbReference>
<protein>
    <submittedName>
        <fullName evidence="2">Uncharacterized protein</fullName>
    </submittedName>
</protein>
<evidence type="ECO:0000256" key="1">
    <source>
        <dbReference type="SAM" id="MobiDB-lite"/>
    </source>
</evidence>
<dbReference type="AlphaFoldDB" id="A0A371IA49"/>
<feature type="non-terminal residue" evidence="2">
    <location>
        <position position="1"/>
    </location>
</feature>
<sequence>MVVCDMVPMDVTHLLLGRPWQFDKKVIHDGVTNCFTFIHMRQRFVLKPLFPSEVQEDKKKMNVKRESERKIESTQVLLNLRSNSLQEREDDAYAKMHNQENKGKLKKSQGKKSQVDHSQRPRGEPRRDKVFPLKGHDQRTKEDFKDIATPALEGHMIRGRLKRTQEKVYQKVDLKPVRTLSAQNHIRKSRHVSPLDDKTCLDANR</sequence>